<accession>A0A5Q3Q6L9</accession>
<dbReference type="Pfam" id="PF00440">
    <property type="entry name" value="TetR_N"/>
    <property type="match status" value="1"/>
</dbReference>
<sequence length="205" mass="23265">MSGRRERRAARTRADIEEVALSLFTEHGFEATTVERIAEAADISPRTFFRHFPSKEAVLFGDLRREMARVREILGSRPPDEHPLRSLTVATLDVTDRMEPDRAQHRMRAELLNARHNSVDYELHLLRQQWVQELAELVAERLDVDAATDARPNAWSMTLGCCFGSAMHAWLTRTDGTPLRELFTEMLDETARGLGQAAQVAVSAR</sequence>
<evidence type="ECO:0000256" key="1">
    <source>
        <dbReference type="ARBA" id="ARBA00023015"/>
    </source>
</evidence>
<dbReference type="Pfam" id="PF17754">
    <property type="entry name" value="TetR_C_14"/>
    <property type="match status" value="1"/>
</dbReference>
<organism evidence="6 7">
    <name type="scientific">Allosaccharopolyspora coralli</name>
    <dbReference type="NCBI Taxonomy" id="2665642"/>
    <lineage>
        <taxon>Bacteria</taxon>
        <taxon>Bacillati</taxon>
        <taxon>Actinomycetota</taxon>
        <taxon>Actinomycetes</taxon>
        <taxon>Pseudonocardiales</taxon>
        <taxon>Pseudonocardiaceae</taxon>
        <taxon>Allosaccharopolyspora</taxon>
    </lineage>
</organism>
<evidence type="ECO:0000256" key="2">
    <source>
        <dbReference type="ARBA" id="ARBA00023125"/>
    </source>
</evidence>
<dbReference type="InterPro" id="IPR001647">
    <property type="entry name" value="HTH_TetR"/>
</dbReference>
<keyword evidence="1" id="KW-0805">Transcription regulation</keyword>
<name>A0A5Q3Q6L9_9PSEU</name>
<dbReference type="GO" id="GO:0003700">
    <property type="term" value="F:DNA-binding transcription factor activity"/>
    <property type="evidence" value="ECO:0007669"/>
    <property type="project" value="TreeGrafter"/>
</dbReference>
<dbReference type="Gene3D" id="1.10.10.60">
    <property type="entry name" value="Homeodomain-like"/>
    <property type="match status" value="1"/>
</dbReference>
<dbReference type="InterPro" id="IPR041347">
    <property type="entry name" value="MftR_C"/>
</dbReference>
<dbReference type="PROSITE" id="PS50977">
    <property type="entry name" value="HTH_TETR_2"/>
    <property type="match status" value="1"/>
</dbReference>
<reference evidence="7" key="1">
    <citation type="submission" date="2019-11" db="EMBL/GenBank/DDBJ databases">
        <title>The complete genome sequence of Saccharopolyspora sp. E2A.</title>
        <authorList>
            <person name="Zhang G."/>
        </authorList>
    </citation>
    <scope>NUCLEOTIDE SEQUENCE [LARGE SCALE GENOMIC DNA]</scope>
    <source>
        <strain evidence="7">E2A</strain>
    </source>
</reference>
<protein>
    <submittedName>
        <fullName evidence="6">TetR family transcriptional regulator</fullName>
    </submittedName>
</protein>
<keyword evidence="7" id="KW-1185">Reference proteome</keyword>
<dbReference type="InterPro" id="IPR050109">
    <property type="entry name" value="HTH-type_TetR-like_transc_reg"/>
</dbReference>
<dbReference type="EMBL" id="CP045929">
    <property type="protein sequence ID" value="QGK69983.1"/>
    <property type="molecule type" value="Genomic_DNA"/>
</dbReference>
<dbReference type="PANTHER" id="PTHR30055:SF238">
    <property type="entry name" value="MYCOFACTOCIN BIOSYNTHESIS TRANSCRIPTIONAL REGULATOR MFTR-RELATED"/>
    <property type="match status" value="1"/>
</dbReference>
<feature type="DNA-binding region" description="H-T-H motif" evidence="4">
    <location>
        <begin position="33"/>
        <end position="52"/>
    </location>
</feature>
<keyword evidence="2 4" id="KW-0238">DNA-binding</keyword>
<evidence type="ECO:0000256" key="4">
    <source>
        <dbReference type="PROSITE-ProRule" id="PRU00335"/>
    </source>
</evidence>
<dbReference type="InterPro" id="IPR009057">
    <property type="entry name" value="Homeodomain-like_sf"/>
</dbReference>
<proteinExistence type="predicted"/>
<dbReference type="AlphaFoldDB" id="A0A5Q3Q6L9"/>
<evidence type="ECO:0000313" key="6">
    <source>
        <dbReference type="EMBL" id="QGK69983.1"/>
    </source>
</evidence>
<evidence type="ECO:0000313" key="7">
    <source>
        <dbReference type="Proteomes" id="UP000371041"/>
    </source>
</evidence>
<gene>
    <name evidence="6" type="ORF">GIY23_11030</name>
</gene>
<dbReference type="Gene3D" id="1.10.357.10">
    <property type="entry name" value="Tetracycline Repressor, domain 2"/>
    <property type="match status" value="1"/>
</dbReference>
<dbReference type="SUPFAM" id="SSF46689">
    <property type="entry name" value="Homeodomain-like"/>
    <property type="match status" value="1"/>
</dbReference>
<dbReference type="PROSITE" id="PS01081">
    <property type="entry name" value="HTH_TETR_1"/>
    <property type="match status" value="1"/>
</dbReference>
<keyword evidence="3" id="KW-0804">Transcription</keyword>
<feature type="domain" description="HTH tetR-type" evidence="5">
    <location>
        <begin position="10"/>
        <end position="70"/>
    </location>
</feature>
<dbReference type="Proteomes" id="UP000371041">
    <property type="component" value="Chromosome"/>
</dbReference>
<dbReference type="PANTHER" id="PTHR30055">
    <property type="entry name" value="HTH-TYPE TRANSCRIPTIONAL REGULATOR RUTR"/>
    <property type="match status" value="1"/>
</dbReference>
<dbReference type="InterPro" id="IPR023772">
    <property type="entry name" value="DNA-bd_HTH_TetR-type_CS"/>
</dbReference>
<dbReference type="GO" id="GO:0000976">
    <property type="term" value="F:transcription cis-regulatory region binding"/>
    <property type="evidence" value="ECO:0007669"/>
    <property type="project" value="TreeGrafter"/>
</dbReference>
<evidence type="ECO:0000256" key="3">
    <source>
        <dbReference type="ARBA" id="ARBA00023163"/>
    </source>
</evidence>
<dbReference type="PRINTS" id="PR00455">
    <property type="entry name" value="HTHTETR"/>
</dbReference>
<evidence type="ECO:0000259" key="5">
    <source>
        <dbReference type="PROSITE" id="PS50977"/>
    </source>
</evidence>
<dbReference type="KEGG" id="sace:GIY23_11030"/>